<evidence type="ECO:0000256" key="1">
    <source>
        <dbReference type="SAM" id="Phobius"/>
    </source>
</evidence>
<feature type="transmembrane region" description="Helical" evidence="1">
    <location>
        <begin position="65"/>
        <end position="84"/>
    </location>
</feature>
<keyword evidence="1" id="KW-1133">Transmembrane helix</keyword>
<gene>
    <name evidence="2" type="ORF">F934_01509</name>
</gene>
<protein>
    <submittedName>
        <fullName evidence="2">Uncharacterized protein</fullName>
    </submittedName>
</protein>
<reference evidence="2 3" key="1">
    <citation type="submission" date="2013-02" db="EMBL/GenBank/DDBJ databases">
        <title>The Genome Sequence of Acinetobacter beijerinckii ANC 3835.</title>
        <authorList>
            <consortium name="The Broad Institute Genome Sequencing Platform"/>
            <consortium name="The Broad Institute Genome Sequencing Center for Infectious Disease"/>
            <person name="Cerqueira G."/>
            <person name="Feldgarden M."/>
            <person name="Courvalin P."/>
            <person name="Perichon B."/>
            <person name="Grillot-Courvalin C."/>
            <person name="Clermont D."/>
            <person name="Rocha E."/>
            <person name="Yoon E.-J."/>
            <person name="Nemec A."/>
            <person name="Walker B."/>
            <person name="Young S.K."/>
            <person name="Zeng Q."/>
            <person name="Gargeya S."/>
            <person name="Fitzgerald M."/>
            <person name="Haas B."/>
            <person name="Abouelleil A."/>
            <person name="Alvarado L."/>
            <person name="Arachchi H.M."/>
            <person name="Berlin A.M."/>
            <person name="Chapman S.B."/>
            <person name="Dewar J."/>
            <person name="Goldberg J."/>
            <person name="Griggs A."/>
            <person name="Gujja S."/>
            <person name="Hansen M."/>
            <person name="Howarth C."/>
            <person name="Imamovic A."/>
            <person name="Larimer J."/>
            <person name="McCowan C."/>
            <person name="Murphy C."/>
            <person name="Neiman D."/>
            <person name="Pearson M."/>
            <person name="Priest M."/>
            <person name="Roberts A."/>
            <person name="Saif S."/>
            <person name="Shea T."/>
            <person name="Sisk P."/>
            <person name="Sykes S."/>
            <person name="Wortman J."/>
            <person name="Nusbaum C."/>
            <person name="Birren B."/>
        </authorList>
    </citation>
    <scope>NUCLEOTIDE SEQUENCE [LARGE SCALE GENOMIC DNA]</scope>
    <source>
        <strain evidence="2 3">ANC 3835</strain>
    </source>
</reference>
<comment type="caution">
    <text evidence="2">The sequence shown here is derived from an EMBL/GenBank/DDBJ whole genome shotgun (WGS) entry which is preliminary data.</text>
</comment>
<dbReference type="OrthoDB" id="5734086at2"/>
<dbReference type="AlphaFoldDB" id="N9E3N3"/>
<dbReference type="Proteomes" id="UP000018417">
    <property type="component" value="Unassembled WGS sequence"/>
</dbReference>
<sequence>MTSSSKLILMIFGIVMLMVFFKSTFVYEDYIKNGKREFQVPYVVKINDHGVDIYITEEQNKIKNIYYLLSNILIGSWLILFYFLKNRNSVDVENKDKKEE</sequence>
<dbReference type="EMBL" id="APQK01000012">
    <property type="protein sequence ID" value="ENW04777.1"/>
    <property type="molecule type" value="Genomic_DNA"/>
</dbReference>
<evidence type="ECO:0000313" key="2">
    <source>
        <dbReference type="EMBL" id="ENW04777.1"/>
    </source>
</evidence>
<evidence type="ECO:0000313" key="3">
    <source>
        <dbReference type="Proteomes" id="UP000018417"/>
    </source>
</evidence>
<accession>N9E3N3</accession>
<dbReference type="HOGENOM" id="CLU_2299544_0_0_6"/>
<dbReference type="PATRIC" id="fig|1217649.3.peg.1444"/>
<keyword evidence="1" id="KW-0472">Membrane</keyword>
<feature type="transmembrane region" description="Helical" evidence="1">
    <location>
        <begin position="7"/>
        <end position="27"/>
    </location>
</feature>
<proteinExistence type="predicted"/>
<dbReference type="RefSeq" id="WP_005053587.1">
    <property type="nucleotide sequence ID" value="NZ_KB849759.1"/>
</dbReference>
<name>N9E3N3_9GAMM</name>
<keyword evidence="1" id="KW-0812">Transmembrane</keyword>
<organism evidence="2 3">
    <name type="scientific">Acinetobacter beijerinckii ANC 3835</name>
    <dbReference type="NCBI Taxonomy" id="1217649"/>
    <lineage>
        <taxon>Bacteria</taxon>
        <taxon>Pseudomonadati</taxon>
        <taxon>Pseudomonadota</taxon>
        <taxon>Gammaproteobacteria</taxon>
        <taxon>Moraxellales</taxon>
        <taxon>Moraxellaceae</taxon>
        <taxon>Acinetobacter</taxon>
    </lineage>
</organism>